<dbReference type="PANTHER" id="PTHR43047">
    <property type="entry name" value="TWO-COMPONENT HISTIDINE PROTEIN KINASE"/>
    <property type="match status" value="1"/>
</dbReference>
<feature type="transmembrane region" description="Helical" evidence="9">
    <location>
        <begin position="107"/>
        <end position="125"/>
    </location>
</feature>
<comment type="catalytic activity">
    <reaction evidence="1">
        <text>ATP + protein L-histidine = ADP + protein N-phospho-L-histidine.</text>
        <dbReference type="EC" id="2.7.13.3"/>
    </reaction>
</comment>
<dbReference type="SUPFAM" id="SSF47384">
    <property type="entry name" value="Homodimeric domain of signal transducing histidine kinase"/>
    <property type="match status" value="1"/>
</dbReference>
<feature type="compositionally biased region" description="Basic and acidic residues" evidence="8">
    <location>
        <begin position="548"/>
        <end position="561"/>
    </location>
</feature>
<dbReference type="PhylomeDB" id="A0A0G4HNT6"/>
<name>A0A0G4HNT6_9ALVE</name>
<feature type="region of interest" description="Disordered" evidence="8">
    <location>
        <begin position="535"/>
        <end position="629"/>
    </location>
</feature>
<feature type="compositionally biased region" description="Polar residues" evidence="8">
    <location>
        <begin position="584"/>
        <end position="609"/>
    </location>
</feature>
<evidence type="ECO:0000259" key="11">
    <source>
        <dbReference type="PROSITE" id="PS50110"/>
    </source>
</evidence>
<evidence type="ECO:0000259" key="10">
    <source>
        <dbReference type="PROSITE" id="PS50109"/>
    </source>
</evidence>
<dbReference type="InterPro" id="IPR003661">
    <property type="entry name" value="HisK_dim/P_dom"/>
</dbReference>
<evidence type="ECO:0000256" key="4">
    <source>
        <dbReference type="ARBA" id="ARBA00022679"/>
    </source>
</evidence>
<dbReference type="VEuPathDB" id="CryptoDB:Cvel_29565"/>
<organism evidence="12">
    <name type="scientific">Chromera velia CCMP2878</name>
    <dbReference type="NCBI Taxonomy" id="1169474"/>
    <lineage>
        <taxon>Eukaryota</taxon>
        <taxon>Sar</taxon>
        <taxon>Alveolata</taxon>
        <taxon>Colpodellida</taxon>
        <taxon>Chromeraceae</taxon>
        <taxon>Chromera</taxon>
    </lineage>
</organism>
<dbReference type="GO" id="GO:0000155">
    <property type="term" value="F:phosphorelay sensor kinase activity"/>
    <property type="evidence" value="ECO:0007669"/>
    <property type="project" value="InterPro"/>
</dbReference>
<evidence type="ECO:0000256" key="6">
    <source>
        <dbReference type="PROSITE-ProRule" id="PRU00169"/>
    </source>
</evidence>
<dbReference type="PANTHER" id="PTHR43047:SF72">
    <property type="entry name" value="OSMOSENSING HISTIDINE PROTEIN KINASE SLN1"/>
    <property type="match status" value="1"/>
</dbReference>
<keyword evidence="9" id="KW-1133">Transmembrane helix</keyword>
<dbReference type="InterPro" id="IPR036097">
    <property type="entry name" value="HisK_dim/P_sf"/>
</dbReference>
<feature type="compositionally biased region" description="Basic and acidic residues" evidence="8">
    <location>
        <begin position="429"/>
        <end position="440"/>
    </location>
</feature>
<feature type="modified residue" description="4-aspartylphosphate" evidence="6">
    <location>
        <position position="698"/>
    </location>
</feature>
<dbReference type="SMART" id="SM00387">
    <property type="entry name" value="HATPase_c"/>
    <property type="match status" value="1"/>
</dbReference>
<feature type="domain" description="Histidine kinase" evidence="10">
    <location>
        <begin position="208"/>
        <end position="524"/>
    </location>
</feature>
<feature type="transmembrane region" description="Helical" evidence="9">
    <location>
        <begin position="78"/>
        <end position="95"/>
    </location>
</feature>
<dbReference type="SUPFAM" id="SSF55874">
    <property type="entry name" value="ATPase domain of HSP90 chaperone/DNA topoisomerase II/histidine kinase"/>
    <property type="match status" value="1"/>
</dbReference>
<protein>
    <recommendedName>
        <fullName evidence="2">histidine kinase</fullName>
        <ecNumber evidence="2">2.7.13.3</ecNumber>
    </recommendedName>
</protein>
<feature type="transmembrane region" description="Helical" evidence="9">
    <location>
        <begin position="21"/>
        <end position="40"/>
    </location>
</feature>
<evidence type="ECO:0000313" key="12">
    <source>
        <dbReference type="EMBL" id="CEM45818.1"/>
    </source>
</evidence>
<evidence type="ECO:0000256" key="2">
    <source>
        <dbReference type="ARBA" id="ARBA00012438"/>
    </source>
</evidence>
<evidence type="ECO:0000256" key="5">
    <source>
        <dbReference type="ARBA" id="ARBA00022777"/>
    </source>
</evidence>
<evidence type="ECO:0000256" key="9">
    <source>
        <dbReference type="SAM" id="Phobius"/>
    </source>
</evidence>
<dbReference type="CDD" id="cd17546">
    <property type="entry name" value="REC_hyHK_CKI1_RcsC-like"/>
    <property type="match status" value="1"/>
</dbReference>
<keyword evidence="4" id="KW-0808">Transferase</keyword>
<evidence type="ECO:0000256" key="8">
    <source>
        <dbReference type="SAM" id="MobiDB-lite"/>
    </source>
</evidence>
<dbReference type="InterPro" id="IPR011006">
    <property type="entry name" value="CheY-like_superfamily"/>
</dbReference>
<dbReference type="PROSITE" id="PS50110">
    <property type="entry name" value="RESPONSE_REGULATORY"/>
    <property type="match status" value="1"/>
</dbReference>
<sequence length="796" mass="86842">MTHSSYQNAFLLRRQLEKVSGYLKWVGGAPLLSCAAVLFLSGCFPGIHVTMITIGTECFLWAPHFALKCGQNLTHMELILFFGLSLCSWNSHLVLTSPPSPLLENFFYYFQCMVVMIQALIASIFNISDASWCMHLVSIILAHLTSQGLLLLPRGRTLDFLFSCSASSAILLGSLTVKVFVKAGAEALGELEAEKQKAVEEKHSFLSYIMHEVRNPLSAASLLLHEQEQLLRELLQKTREKSVKQKQKEKDGKQQDNEDEQLVRELSKILKTTRSQMEQVEAVCNDVLHLEKLAAGRFQFSFSSGCIRSTFSGLVEETRRISEASGISFSSEVLLDPAVASASGATDCDGTGRGEGGDGTATGRHGESDAVIPVWADFSRLQQVVRNFTSNARKFTKKGGWIAMKLSVTLSNTGRGGGSGARKGFLNQQREKKNRPDDSGRAQWVRVRVEVSDSGVGFEPSAASALFKAYSQIREGQSQNAGGTGLGLCISRVFVEAHSGGHIGAESEGAGRGALFFFEFQSPLVPTLPRLLEERRARQDEDPMTVRGLKDDTERVTEDKNISLSLPVPSRSKEEAEEEKETAQGGSDTGPETTGAASTLSRGGSSLFSPRSCAPTPPTPVGQGSGCERRRSSIGLTRVDLCEYTADVLLVEDNALSQMATQLLLRRFGLSVEIAEDGQAAVDRFKEKGEWFKLLLVDRNMPRMEGPECIREIKEYCRSVINSQENVKEPVNTSETPTMSGNPLSRRTACPIFIGLTGQTEGLDDFVAAGASSVLLKPATADRLRKACEEAKVKAL</sequence>
<accession>A0A0G4HNT6</accession>
<dbReference type="InterPro" id="IPR005467">
    <property type="entry name" value="His_kinase_dom"/>
</dbReference>
<gene>
    <name evidence="12" type="ORF">Cvel_29565</name>
</gene>
<proteinExistence type="predicted"/>
<dbReference type="Gene3D" id="1.10.287.130">
    <property type="match status" value="1"/>
</dbReference>
<keyword evidence="7" id="KW-0175">Coiled coil</keyword>
<keyword evidence="9" id="KW-0812">Transmembrane</keyword>
<dbReference type="InterPro" id="IPR036890">
    <property type="entry name" value="HATPase_C_sf"/>
</dbReference>
<dbReference type="PROSITE" id="PS50109">
    <property type="entry name" value="HIS_KIN"/>
    <property type="match status" value="1"/>
</dbReference>
<dbReference type="AlphaFoldDB" id="A0A0G4HNT6"/>
<dbReference type="GO" id="GO:0005886">
    <property type="term" value="C:plasma membrane"/>
    <property type="evidence" value="ECO:0007669"/>
    <property type="project" value="TreeGrafter"/>
</dbReference>
<dbReference type="EC" id="2.7.13.3" evidence="2"/>
<dbReference type="Gene3D" id="3.30.565.10">
    <property type="entry name" value="Histidine kinase-like ATPase, C-terminal domain"/>
    <property type="match status" value="1"/>
</dbReference>
<evidence type="ECO:0000256" key="3">
    <source>
        <dbReference type="ARBA" id="ARBA00022553"/>
    </source>
</evidence>
<dbReference type="SMART" id="SM00448">
    <property type="entry name" value="REC"/>
    <property type="match status" value="1"/>
</dbReference>
<dbReference type="GO" id="GO:0009927">
    <property type="term" value="F:histidine phosphotransfer kinase activity"/>
    <property type="evidence" value="ECO:0007669"/>
    <property type="project" value="TreeGrafter"/>
</dbReference>
<dbReference type="SUPFAM" id="SSF52172">
    <property type="entry name" value="CheY-like"/>
    <property type="match status" value="1"/>
</dbReference>
<dbReference type="SMART" id="SM00388">
    <property type="entry name" value="HisKA"/>
    <property type="match status" value="1"/>
</dbReference>
<dbReference type="Pfam" id="PF02518">
    <property type="entry name" value="HATPase_c"/>
    <property type="match status" value="1"/>
</dbReference>
<keyword evidence="9" id="KW-0472">Membrane</keyword>
<feature type="transmembrane region" description="Helical" evidence="9">
    <location>
        <begin position="46"/>
        <end position="66"/>
    </location>
</feature>
<feature type="region of interest" description="Disordered" evidence="8">
    <location>
        <begin position="413"/>
        <end position="441"/>
    </location>
</feature>
<dbReference type="InterPro" id="IPR003594">
    <property type="entry name" value="HATPase_dom"/>
</dbReference>
<feature type="domain" description="Response regulatory" evidence="11">
    <location>
        <begin position="647"/>
        <end position="792"/>
    </location>
</feature>
<keyword evidence="3 6" id="KW-0597">Phosphoprotein</keyword>
<evidence type="ECO:0000256" key="7">
    <source>
        <dbReference type="SAM" id="Coils"/>
    </source>
</evidence>
<dbReference type="Pfam" id="PF00072">
    <property type="entry name" value="Response_reg"/>
    <property type="match status" value="1"/>
</dbReference>
<feature type="coiled-coil region" evidence="7">
    <location>
        <begin position="181"/>
        <end position="237"/>
    </location>
</feature>
<dbReference type="InterPro" id="IPR004358">
    <property type="entry name" value="Sig_transdc_His_kin-like_C"/>
</dbReference>
<dbReference type="EMBL" id="CDMZ01003290">
    <property type="protein sequence ID" value="CEM45818.1"/>
    <property type="molecule type" value="Genomic_DNA"/>
</dbReference>
<evidence type="ECO:0000256" key="1">
    <source>
        <dbReference type="ARBA" id="ARBA00000085"/>
    </source>
</evidence>
<keyword evidence="5" id="KW-0418">Kinase</keyword>
<dbReference type="InterPro" id="IPR001789">
    <property type="entry name" value="Sig_transdc_resp-reg_receiver"/>
</dbReference>
<dbReference type="Gene3D" id="3.40.50.2300">
    <property type="match status" value="1"/>
</dbReference>
<feature type="transmembrane region" description="Helical" evidence="9">
    <location>
        <begin position="132"/>
        <end position="154"/>
    </location>
</feature>
<dbReference type="PRINTS" id="PR00344">
    <property type="entry name" value="BCTRLSENSOR"/>
</dbReference>
<reference evidence="12" key="1">
    <citation type="submission" date="2014-11" db="EMBL/GenBank/DDBJ databases">
        <authorList>
            <person name="Otto D Thomas"/>
            <person name="Naeem Raeece"/>
        </authorList>
    </citation>
    <scope>NUCLEOTIDE SEQUENCE</scope>
</reference>
<feature type="region of interest" description="Disordered" evidence="8">
    <location>
        <begin position="342"/>
        <end position="366"/>
    </location>
</feature>